<accession>A0AAU8LWD7</accession>
<organism evidence="1">
    <name type="scientific">Candidatus Electrothrix aestuarii</name>
    <dbReference type="NCBI Taxonomy" id="3062594"/>
    <lineage>
        <taxon>Bacteria</taxon>
        <taxon>Pseudomonadati</taxon>
        <taxon>Thermodesulfobacteriota</taxon>
        <taxon>Desulfobulbia</taxon>
        <taxon>Desulfobulbales</taxon>
        <taxon>Desulfobulbaceae</taxon>
        <taxon>Candidatus Electrothrix</taxon>
    </lineage>
</organism>
<dbReference type="KEGG" id="eaj:Q3M24_02260"/>
<sequence length="58" mass="6746">MSTTNFLVNIPKDEFKWVTDVTRENERLRPKGRGIKYPAKYNRHSSLAADLICRHIGT</sequence>
<name>A0AAU8LWD7_9BACT</name>
<dbReference type="EMBL" id="CP159373">
    <property type="protein sequence ID" value="XCN73598.1"/>
    <property type="molecule type" value="Genomic_DNA"/>
</dbReference>
<protein>
    <submittedName>
        <fullName evidence="1">Uncharacterized protein</fullName>
    </submittedName>
</protein>
<proteinExistence type="predicted"/>
<dbReference type="AlphaFoldDB" id="A0AAU8LWD7"/>
<gene>
    <name evidence="1" type="ORF">Q3M24_02260</name>
</gene>
<reference evidence="1" key="2">
    <citation type="submission" date="2024-06" db="EMBL/GenBank/DDBJ databases">
        <authorList>
            <person name="Plum-Jensen L.E."/>
            <person name="Schramm A."/>
            <person name="Marshall I.P.G."/>
        </authorList>
    </citation>
    <scope>NUCLEOTIDE SEQUENCE</scope>
    <source>
        <strain evidence="1">Rat1</strain>
    </source>
</reference>
<reference evidence="1" key="1">
    <citation type="journal article" date="2024" name="Syst. Appl. Microbiol.">
        <title>First single-strain enrichments of Electrothrix cable bacteria, description of E. aestuarii sp. nov. and E. rattekaaiensis sp. nov., and proposal of a cable bacteria taxonomy following the rules of the SeqCode.</title>
        <authorList>
            <person name="Plum-Jensen L.E."/>
            <person name="Schramm A."/>
            <person name="Marshall I.P.G."/>
        </authorList>
    </citation>
    <scope>NUCLEOTIDE SEQUENCE</scope>
    <source>
        <strain evidence="1">Rat1</strain>
    </source>
</reference>
<evidence type="ECO:0000313" key="1">
    <source>
        <dbReference type="EMBL" id="XCN73598.1"/>
    </source>
</evidence>